<name>A0A1E3QEX0_LIPST</name>
<proteinExistence type="predicted"/>
<keyword evidence="4" id="KW-1185">Reference proteome</keyword>
<dbReference type="Proteomes" id="UP000094385">
    <property type="component" value="Unassembled WGS sequence"/>
</dbReference>
<evidence type="ECO:0000256" key="1">
    <source>
        <dbReference type="SAM" id="MobiDB-lite"/>
    </source>
</evidence>
<dbReference type="AlphaFoldDB" id="A0A1E3QEX0"/>
<dbReference type="InterPro" id="IPR001810">
    <property type="entry name" value="F-box_dom"/>
</dbReference>
<evidence type="ECO:0000259" key="2">
    <source>
        <dbReference type="PROSITE" id="PS50181"/>
    </source>
</evidence>
<accession>A0A1E3QEX0</accession>
<feature type="compositionally biased region" description="Acidic residues" evidence="1">
    <location>
        <begin position="334"/>
        <end position="345"/>
    </location>
</feature>
<gene>
    <name evidence="3" type="ORF">LIPSTDRAFT_127582</name>
</gene>
<dbReference type="EMBL" id="KV454289">
    <property type="protein sequence ID" value="ODQ76243.1"/>
    <property type="molecule type" value="Genomic_DNA"/>
</dbReference>
<dbReference type="OrthoDB" id="4508560at2759"/>
<feature type="region of interest" description="Disordered" evidence="1">
    <location>
        <begin position="299"/>
        <end position="345"/>
    </location>
</feature>
<protein>
    <recommendedName>
        <fullName evidence="2">F-box domain-containing protein</fullName>
    </recommendedName>
</protein>
<evidence type="ECO:0000313" key="4">
    <source>
        <dbReference type="Proteomes" id="UP000094385"/>
    </source>
</evidence>
<dbReference type="InterPro" id="IPR036047">
    <property type="entry name" value="F-box-like_dom_sf"/>
</dbReference>
<organism evidence="3 4">
    <name type="scientific">Lipomyces starkeyi NRRL Y-11557</name>
    <dbReference type="NCBI Taxonomy" id="675824"/>
    <lineage>
        <taxon>Eukaryota</taxon>
        <taxon>Fungi</taxon>
        <taxon>Dikarya</taxon>
        <taxon>Ascomycota</taxon>
        <taxon>Saccharomycotina</taxon>
        <taxon>Lipomycetes</taxon>
        <taxon>Lipomycetales</taxon>
        <taxon>Lipomycetaceae</taxon>
        <taxon>Lipomyces</taxon>
    </lineage>
</organism>
<reference evidence="3 4" key="1">
    <citation type="journal article" date="2016" name="Proc. Natl. Acad. Sci. U.S.A.">
        <title>Comparative genomics of biotechnologically important yeasts.</title>
        <authorList>
            <person name="Riley R."/>
            <person name="Haridas S."/>
            <person name="Wolfe K.H."/>
            <person name="Lopes M.R."/>
            <person name="Hittinger C.T."/>
            <person name="Goeker M."/>
            <person name="Salamov A.A."/>
            <person name="Wisecaver J.H."/>
            <person name="Long T.M."/>
            <person name="Calvey C.H."/>
            <person name="Aerts A.L."/>
            <person name="Barry K.W."/>
            <person name="Choi C."/>
            <person name="Clum A."/>
            <person name="Coughlan A.Y."/>
            <person name="Deshpande S."/>
            <person name="Douglass A.P."/>
            <person name="Hanson S.J."/>
            <person name="Klenk H.-P."/>
            <person name="LaButti K.M."/>
            <person name="Lapidus A."/>
            <person name="Lindquist E.A."/>
            <person name="Lipzen A.M."/>
            <person name="Meier-Kolthoff J.P."/>
            <person name="Ohm R.A."/>
            <person name="Otillar R.P."/>
            <person name="Pangilinan J.L."/>
            <person name="Peng Y."/>
            <person name="Rokas A."/>
            <person name="Rosa C.A."/>
            <person name="Scheuner C."/>
            <person name="Sibirny A.A."/>
            <person name="Slot J.C."/>
            <person name="Stielow J.B."/>
            <person name="Sun H."/>
            <person name="Kurtzman C.P."/>
            <person name="Blackwell M."/>
            <person name="Grigoriev I.V."/>
            <person name="Jeffries T.W."/>
        </authorList>
    </citation>
    <scope>NUCLEOTIDE SEQUENCE [LARGE SCALE GENOMIC DNA]</scope>
    <source>
        <strain evidence="3 4">NRRL Y-11557</strain>
    </source>
</reference>
<sequence length="512" mass="58919">MSHPLRRRERKSDITVQGMAISTGISGHSAHGTCSSDLTTLPTEILQTIANHLPDRALCFLLATSRDIHHQLSSNRYFWRTRFRLAFDPAVFFEVDHDTGQQVLVTDPLQLKELEATYDYRSQYQGRINFLRHKHFVLDDMEYAVSMLADHKNRNYPWLKTSTAIEEFLFRMPLSLAPSEKHLYMFNLIKSVLIPALGFPGISPRPLDPVYRVVYDSPRHPLFDPVTGMPQVHVIAALVTFWQMMNVQSGLGEFHKGMDAVETLRQIYRPRRRTGQLKDNRATTLFIKDNELALLDTKDDDAASTSSPDITFTDSDDMSQMEDGSAVSGKRDDDESAWETETDGEPVSDDNRIFLGAYAFFNYWDFELFRSAPLSSETRRSIIGDIVDWHLDVPDEICGPISLRATGTSHQLTGITERRRSIVEITPIEEPIMGVRGWAVFNMRQLEFEVDRDFFEEQRWIHRAVMLPGSKAVVGRWHDGFDDDIERAVEGPIIWVLHIRRIRFGFNIWTNH</sequence>
<dbReference type="SUPFAM" id="SSF81383">
    <property type="entry name" value="F-box domain"/>
    <property type="match status" value="1"/>
</dbReference>
<evidence type="ECO:0000313" key="3">
    <source>
        <dbReference type="EMBL" id="ODQ76243.1"/>
    </source>
</evidence>
<dbReference type="PROSITE" id="PS50181">
    <property type="entry name" value="FBOX"/>
    <property type="match status" value="1"/>
</dbReference>
<feature type="domain" description="F-box" evidence="2">
    <location>
        <begin position="35"/>
        <end position="82"/>
    </location>
</feature>